<feature type="region of interest" description="Disordered" evidence="1">
    <location>
        <begin position="416"/>
        <end position="439"/>
    </location>
</feature>
<dbReference type="AlphaFoldDB" id="A0AA39UVJ0"/>
<keyword evidence="3" id="KW-1185">Reference proteome</keyword>
<dbReference type="EMBL" id="JAUEPU010000002">
    <property type="protein sequence ID" value="KAK0505062.1"/>
    <property type="molecule type" value="Genomic_DNA"/>
</dbReference>
<dbReference type="Proteomes" id="UP001175228">
    <property type="component" value="Unassembled WGS sequence"/>
</dbReference>
<feature type="region of interest" description="Disordered" evidence="1">
    <location>
        <begin position="455"/>
        <end position="497"/>
    </location>
</feature>
<gene>
    <name evidence="2" type="ORF">EDD18DRAFT_1326269</name>
</gene>
<evidence type="ECO:0000313" key="2">
    <source>
        <dbReference type="EMBL" id="KAK0505062.1"/>
    </source>
</evidence>
<feature type="compositionally biased region" description="Acidic residues" evidence="1">
    <location>
        <begin position="484"/>
        <end position="497"/>
    </location>
</feature>
<protein>
    <submittedName>
        <fullName evidence="2">Uncharacterized protein</fullName>
    </submittedName>
</protein>
<name>A0AA39UVJ0_9AGAR</name>
<comment type="caution">
    <text evidence="2">The sequence shown here is derived from an EMBL/GenBank/DDBJ whole genome shotgun (WGS) entry which is preliminary data.</text>
</comment>
<proteinExistence type="predicted"/>
<evidence type="ECO:0000256" key="1">
    <source>
        <dbReference type="SAM" id="MobiDB-lite"/>
    </source>
</evidence>
<accession>A0AA39UVJ0</accession>
<evidence type="ECO:0000313" key="3">
    <source>
        <dbReference type="Proteomes" id="UP001175228"/>
    </source>
</evidence>
<sequence>MRTASSQIYGTSLSAHPHAPLKEADHHFASTNLTQKYVPCRSIIARNSYLQNQDIGHLDEVIPSCKSAHIAHIAAHFPHFPESELRSYQEVLLMFAIRRQKDNAPRLVFRVGGEEPGWKLHYKETRTCIENDMLCLPAHNFAFRQFELELQLVLYHESESCRCHFRDQTDLPHHQNRTPYAGPRECQLFTVVAFADIKTIDDRFRTVWLPTALDLGKPGQDLIPHDLNEPSGRFYDGFNSLKDTIKTLDYNLNRLHHVFKTYVNSLEVDKLTTGFFAIIHGYGLLFHMHAVYAKLHRIQIRAPTLILSAKPAAVKARRLPPINAIESRLVHPPHGNSFLVYYYRDNYNALPSTEEGRQLTCCATSQVGESRSEGIVLKARTRRVAGVEDVVRMIYIAYKATWQMHSDLNTAMRARGREQGTNDGPGGLPGGRSSPKLPQVLPLVPATRLKLAVAAEVPTDDDSDPFAITPPMIEDPTESFKEDQDSEETSSTEDFLL</sequence>
<organism evidence="2 3">
    <name type="scientific">Armillaria luteobubalina</name>
    <dbReference type="NCBI Taxonomy" id="153913"/>
    <lineage>
        <taxon>Eukaryota</taxon>
        <taxon>Fungi</taxon>
        <taxon>Dikarya</taxon>
        <taxon>Basidiomycota</taxon>
        <taxon>Agaricomycotina</taxon>
        <taxon>Agaricomycetes</taxon>
        <taxon>Agaricomycetidae</taxon>
        <taxon>Agaricales</taxon>
        <taxon>Marasmiineae</taxon>
        <taxon>Physalacriaceae</taxon>
        <taxon>Armillaria</taxon>
    </lineage>
</organism>
<reference evidence="2" key="1">
    <citation type="submission" date="2023-06" db="EMBL/GenBank/DDBJ databases">
        <authorList>
            <consortium name="Lawrence Berkeley National Laboratory"/>
            <person name="Ahrendt S."/>
            <person name="Sahu N."/>
            <person name="Indic B."/>
            <person name="Wong-Bajracharya J."/>
            <person name="Merenyi Z."/>
            <person name="Ke H.-M."/>
            <person name="Monk M."/>
            <person name="Kocsube S."/>
            <person name="Drula E."/>
            <person name="Lipzen A."/>
            <person name="Balint B."/>
            <person name="Henrissat B."/>
            <person name="Andreopoulos B."/>
            <person name="Martin F.M."/>
            <person name="Harder C.B."/>
            <person name="Rigling D."/>
            <person name="Ford K.L."/>
            <person name="Foster G.D."/>
            <person name="Pangilinan J."/>
            <person name="Papanicolaou A."/>
            <person name="Barry K."/>
            <person name="LaButti K."/>
            <person name="Viragh M."/>
            <person name="Koriabine M."/>
            <person name="Yan M."/>
            <person name="Riley R."/>
            <person name="Champramary S."/>
            <person name="Plett K.L."/>
            <person name="Tsai I.J."/>
            <person name="Slot J."/>
            <person name="Sipos G."/>
            <person name="Plett J."/>
            <person name="Nagy L.G."/>
            <person name="Grigoriev I.V."/>
        </authorList>
    </citation>
    <scope>NUCLEOTIDE SEQUENCE</scope>
    <source>
        <strain evidence="2">HWK02</strain>
    </source>
</reference>